<evidence type="ECO:0000256" key="6">
    <source>
        <dbReference type="SAM" id="Phobius"/>
    </source>
</evidence>
<feature type="transmembrane region" description="Helical" evidence="6">
    <location>
        <begin position="12"/>
        <end position="30"/>
    </location>
</feature>
<gene>
    <name evidence="7" type="ORF">SAMN05421544_1094</name>
</gene>
<organism evidence="7 8">
    <name type="scientific">Riemerella columbipharyngis</name>
    <dbReference type="NCBI Taxonomy" id="1071918"/>
    <lineage>
        <taxon>Bacteria</taxon>
        <taxon>Pseudomonadati</taxon>
        <taxon>Bacteroidota</taxon>
        <taxon>Flavobacteriia</taxon>
        <taxon>Flavobacteriales</taxon>
        <taxon>Weeksellaceae</taxon>
        <taxon>Riemerella</taxon>
    </lineage>
</organism>
<feature type="transmembrane region" description="Helical" evidence="6">
    <location>
        <begin position="148"/>
        <end position="167"/>
    </location>
</feature>
<keyword evidence="8" id="KW-1185">Reference proteome</keyword>
<keyword evidence="3 6" id="KW-0812">Transmembrane</keyword>
<feature type="transmembrane region" description="Helical" evidence="6">
    <location>
        <begin position="116"/>
        <end position="136"/>
    </location>
</feature>
<evidence type="ECO:0000256" key="1">
    <source>
        <dbReference type="ARBA" id="ARBA00004651"/>
    </source>
</evidence>
<comment type="subcellular location">
    <subcellularLocation>
        <location evidence="1">Cell membrane</location>
        <topology evidence="1">Multi-pass membrane protein</topology>
    </subcellularLocation>
</comment>
<feature type="transmembrane region" description="Helical" evidence="6">
    <location>
        <begin position="363"/>
        <end position="385"/>
    </location>
</feature>
<evidence type="ECO:0000313" key="7">
    <source>
        <dbReference type="EMBL" id="SDE42193.1"/>
    </source>
</evidence>
<feature type="transmembrane region" description="Helical" evidence="6">
    <location>
        <begin position="300"/>
        <end position="324"/>
    </location>
</feature>
<keyword evidence="5 6" id="KW-0472">Membrane</keyword>
<evidence type="ECO:0000256" key="3">
    <source>
        <dbReference type="ARBA" id="ARBA00022692"/>
    </source>
</evidence>
<dbReference type="STRING" id="1071918.SAMN05421544_1094"/>
<dbReference type="Pfam" id="PF01943">
    <property type="entry name" value="Polysacc_synt"/>
    <property type="match status" value="1"/>
</dbReference>
<sequence length="490" mass="55814">MSVVARQSFKYSLVGYLGFLLGTLSTFFLFTNDLSFYGKLRFILPTAQLFLPIAVFGISYSNVKFFQEMQKDGKHHNMLSVSLLGIVFNFILFCICFFCFYLLFPNYQNSKTWEMKGLILPLVLVSALSAVFNKYISNYKRIAISNIFENLFPKLANIGAFCLFFFLGFSESWAYLFFFLVFLSALLGYYYYANKLEGINFDFSLDYFKENSRWKPFLDYSFYGFLGNLGSYLALSIDNYMISEHIGFQQNGVYSTIYSIISLVSVPAMGLYSISAPIINKHFAEGTMAELNHYHKKTSLVLFSIGLVLLCCICVGFPYLTFYMPKSGGAIREAQSLVWIIGAATLFELATGFNGYIISMSKYYRFSIIVMLVLAMVTIGLNFFFIKFTNLGILGVGIAYAVSLTLFNIVKIIFNYIKFKVFPLSMPMLYVLIVGGIALGGAFFLPELNIPFYNLVYKPFVVLIIALLGNHFLKIYPLADFVFEKLKKKK</sequence>
<evidence type="ECO:0000313" key="8">
    <source>
        <dbReference type="Proteomes" id="UP000198517"/>
    </source>
</evidence>
<name>A0A1G7CSH5_9FLAO</name>
<dbReference type="AlphaFoldDB" id="A0A1G7CSH5"/>
<accession>A0A1G7CSH5</accession>
<feature type="transmembrane region" description="Helical" evidence="6">
    <location>
        <begin position="391"/>
        <end position="417"/>
    </location>
</feature>
<evidence type="ECO:0000256" key="2">
    <source>
        <dbReference type="ARBA" id="ARBA00022475"/>
    </source>
</evidence>
<dbReference type="PANTHER" id="PTHR30250">
    <property type="entry name" value="PST FAMILY PREDICTED COLANIC ACID TRANSPORTER"/>
    <property type="match status" value="1"/>
</dbReference>
<dbReference type="PANTHER" id="PTHR30250:SF11">
    <property type="entry name" value="O-ANTIGEN TRANSPORTER-RELATED"/>
    <property type="match status" value="1"/>
</dbReference>
<feature type="transmembrane region" description="Helical" evidence="6">
    <location>
        <begin position="429"/>
        <end position="448"/>
    </location>
</feature>
<evidence type="ECO:0000256" key="5">
    <source>
        <dbReference type="ARBA" id="ARBA00023136"/>
    </source>
</evidence>
<feature type="transmembrane region" description="Helical" evidence="6">
    <location>
        <begin position="42"/>
        <end position="60"/>
    </location>
</feature>
<keyword evidence="4 6" id="KW-1133">Transmembrane helix</keyword>
<dbReference type="GO" id="GO:0005886">
    <property type="term" value="C:plasma membrane"/>
    <property type="evidence" value="ECO:0007669"/>
    <property type="project" value="UniProtKB-SubCell"/>
</dbReference>
<evidence type="ECO:0000256" key="4">
    <source>
        <dbReference type="ARBA" id="ARBA00022989"/>
    </source>
</evidence>
<reference evidence="7 8" key="1">
    <citation type="submission" date="2016-10" db="EMBL/GenBank/DDBJ databases">
        <authorList>
            <person name="de Groot N.N."/>
        </authorList>
    </citation>
    <scope>NUCLEOTIDE SEQUENCE [LARGE SCALE GENOMIC DNA]</scope>
    <source>
        <strain evidence="7 8">DSM 24015</strain>
    </source>
</reference>
<dbReference type="RefSeq" id="WP_092736576.1">
    <property type="nucleotide sequence ID" value="NZ_FNAS01000009.1"/>
</dbReference>
<keyword evidence="2" id="KW-1003">Cell membrane</keyword>
<feature type="transmembrane region" description="Helical" evidence="6">
    <location>
        <begin position="173"/>
        <end position="192"/>
    </location>
</feature>
<proteinExistence type="predicted"/>
<protein>
    <submittedName>
        <fullName evidence="7">Membrane protein involved in the export of O-antigen and teichoic acid</fullName>
    </submittedName>
</protein>
<dbReference type="Proteomes" id="UP000198517">
    <property type="component" value="Unassembled WGS sequence"/>
</dbReference>
<dbReference type="OrthoDB" id="88014at2"/>
<dbReference type="EMBL" id="FNAS01000009">
    <property type="protein sequence ID" value="SDE42193.1"/>
    <property type="molecule type" value="Genomic_DNA"/>
</dbReference>
<feature type="transmembrane region" description="Helical" evidence="6">
    <location>
        <begin position="217"/>
        <end position="237"/>
    </location>
</feature>
<dbReference type="InterPro" id="IPR050833">
    <property type="entry name" value="Poly_Biosynth_Transport"/>
</dbReference>
<feature type="transmembrane region" description="Helical" evidence="6">
    <location>
        <begin position="460"/>
        <end position="483"/>
    </location>
</feature>
<feature type="transmembrane region" description="Helical" evidence="6">
    <location>
        <begin position="336"/>
        <end position="356"/>
    </location>
</feature>
<feature type="transmembrane region" description="Helical" evidence="6">
    <location>
        <begin position="81"/>
        <end position="104"/>
    </location>
</feature>
<feature type="transmembrane region" description="Helical" evidence="6">
    <location>
        <begin position="257"/>
        <end position="279"/>
    </location>
</feature>
<dbReference type="InterPro" id="IPR002797">
    <property type="entry name" value="Polysacc_synth"/>
</dbReference>